<evidence type="ECO:0000313" key="2">
    <source>
        <dbReference type="Proteomes" id="UP000768646"/>
    </source>
</evidence>
<proteinExistence type="predicted"/>
<comment type="caution">
    <text evidence="1">The sequence shown here is derived from an EMBL/GenBank/DDBJ whole genome shotgun (WGS) entry which is preliminary data.</text>
</comment>
<evidence type="ECO:0000313" key="1">
    <source>
        <dbReference type="EMBL" id="KAG4305752.1"/>
    </source>
</evidence>
<protein>
    <submittedName>
        <fullName evidence="1">Uncharacterized protein</fullName>
    </submittedName>
</protein>
<sequence length="68" mass="8384">MVTEKKEVAVLFEKRIFFQEKKRVKKTKKQMNNPSHKTFRKKIKLAKAYRQNRPVPQWIRLRTNNTIR</sequence>
<reference evidence="1 2" key="1">
    <citation type="journal article" date="2021" name="Commun. Biol.">
        <title>Genomic insights into the host specific adaptation of the Pneumocystis genus.</title>
        <authorList>
            <person name="Cisse O.H."/>
            <person name="Ma L."/>
            <person name="Dekker J.P."/>
            <person name="Khil P.P."/>
            <person name="Youn J.-H."/>
            <person name="Brenchley J.M."/>
            <person name="Blair R."/>
            <person name="Pahar B."/>
            <person name="Chabe M."/>
            <person name="Van Rompay K.K.A."/>
            <person name="Keesler R."/>
            <person name="Sukura A."/>
            <person name="Hirsch V."/>
            <person name="Kutty G."/>
            <person name="Liu Y."/>
            <person name="Peng L."/>
            <person name="Chen J."/>
            <person name="Song J."/>
            <person name="Weissenbacher-Lang C."/>
            <person name="Xu J."/>
            <person name="Upham N.S."/>
            <person name="Stajich J.E."/>
            <person name="Cuomo C.A."/>
            <person name="Cushion M.T."/>
            <person name="Kovacs J.A."/>
        </authorList>
    </citation>
    <scope>NUCLEOTIDE SEQUENCE [LARGE SCALE GENOMIC DNA]</scope>
    <source>
        <strain evidence="1 2">RABM</strain>
    </source>
</reference>
<keyword evidence="2" id="KW-1185">Reference proteome</keyword>
<organism evidence="1 2">
    <name type="scientific">Pneumocystis oryctolagi</name>
    <dbReference type="NCBI Taxonomy" id="42067"/>
    <lineage>
        <taxon>Eukaryota</taxon>
        <taxon>Fungi</taxon>
        <taxon>Dikarya</taxon>
        <taxon>Ascomycota</taxon>
        <taxon>Taphrinomycotina</taxon>
        <taxon>Pneumocystomycetes</taxon>
        <taxon>Pneumocystaceae</taxon>
        <taxon>Pneumocystis</taxon>
    </lineage>
</organism>
<accession>A0ACB7CF89</accession>
<gene>
    <name evidence="1" type="ORF">PORY_000662</name>
</gene>
<name>A0ACB7CF89_9ASCO</name>
<dbReference type="Proteomes" id="UP000768646">
    <property type="component" value="Unassembled WGS sequence"/>
</dbReference>
<dbReference type="EMBL" id="JABTEG010000002">
    <property type="protein sequence ID" value="KAG4305752.1"/>
    <property type="molecule type" value="Genomic_DNA"/>
</dbReference>